<keyword evidence="2 6" id="KW-0812">Transmembrane</keyword>
<dbReference type="PANTHER" id="PTHR31465">
    <property type="entry name" value="PROTEIN RTA1-RELATED"/>
    <property type="match status" value="1"/>
</dbReference>
<evidence type="ECO:0000313" key="8">
    <source>
        <dbReference type="Proteomes" id="UP000800041"/>
    </source>
</evidence>
<feature type="transmembrane region" description="Helical" evidence="6">
    <location>
        <begin position="235"/>
        <end position="255"/>
    </location>
</feature>
<evidence type="ECO:0000256" key="3">
    <source>
        <dbReference type="ARBA" id="ARBA00022989"/>
    </source>
</evidence>
<sequence length="334" mass="37556">MPQSVDGLSHYYPYAPSTDAAIVASILFGIITIFHTYQLVATRTWFFMPTIVGGIFETFGFIARIVNAQEEPLHWSFPPFVLQTLGILLAPTFFAAAIYMEFGRIILLADGESRSFIRRTWLTKIFVTMDILSFAIQALGGIMSIQDNKDTAKSGQNIVIAGLWAQIVSFGIFLINLTVWWVRVAKHPTPMSLTMPWKKHLIVSLLASALIFVRCIYRVIEYTQGEDGEFMRHEVYQYALDAIPMFGILVVWLGVHPSEVMGLLRGGKVAFLWKLYPVRAAKGDQVELGRGGNQSQESWIRGEEYPSGASYQQNGYAPSGFPPNGFRQENPAWR</sequence>
<evidence type="ECO:0000256" key="5">
    <source>
        <dbReference type="SAM" id="MobiDB-lite"/>
    </source>
</evidence>
<dbReference type="OrthoDB" id="3358017at2759"/>
<dbReference type="GO" id="GO:0016020">
    <property type="term" value="C:membrane"/>
    <property type="evidence" value="ECO:0007669"/>
    <property type="project" value="UniProtKB-SubCell"/>
</dbReference>
<keyword evidence="3 6" id="KW-1133">Transmembrane helix</keyword>
<dbReference type="InterPro" id="IPR007568">
    <property type="entry name" value="RTA1"/>
</dbReference>
<dbReference type="EMBL" id="ML977196">
    <property type="protein sequence ID" value="KAF1981615.1"/>
    <property type="molecule type" value="Genomic_DNA"/>
</dbReference>
<feature type="transmembrane region" description="Helical" evidence="6">
    <location>
        <begin position="121"/>
        <end position="146"/>
    </location>
</feature>
<protein>
    <submittedName>
        <fullName evidence="7">RTA1-domain-containing protein</fullName>
    </submittedName>
</protein>
<evidence type="ECO:0000256" key="6">
    <source>
        <dbReference type="SAM" id="Phobius"/>
    </source>
</evidence>
<keyword evidence="8" id="KW-1185">Reference proteome</keyword>
<proteinExistence type="predicted"/>
<feature type="transmembrane region" description="Helical" evidence="6">
    <location>
        <begin position="44"/>
        <end position="65"/>
    </location>
</feature>
<name>A0A6G1GKZ9_9PEZI</name>
<feature type="transmembrane region" description="Helical" evidence="6">
    <location>
        <begin position="20"/>
        <end position="37"/>
    </location>
</feature>
<feature type="transmembrane region" description="Helical" evidence="6">
    <location>
        <begin position="77"/>
        <end position="100"/>
    </location>
</feature>
<accession>A0A6G1GKZ9</accession>
<evidence type="ECO:0000256" key="2">
    <source>
        <dbReference type="ARBA" id="ARBA00022692"/>
    </source>
</evidence>
<keyword evidence="4 6" id="KW-0472">Membrane</keyword>
<evidence type="ECO:0000256" key="4">
    <source>
        <dbReference type="ARBA" id="ARBA00023136"/>
    </source>
</evidence>
<dbReference type="AlphaFoldDB" id="A0A6G1GKZ9"/>
<organism evidence="7 8">
    <name type="scientific">Aulographum hederae CBS 113979</name>
    <dbReference type="NCBI Taxonomy" id="1176131"/>
    <lineage>
        <taxon>Eukaryota</taxon>
        <taxon>Fungi</taxon>
        <taxon>Dikarya</taxon>
        <taxon>Ascomycota</taxon>
        <taxon>Pezizomycotina</taxon>
        <taxon>Dothideomycetes</taxon>
        <taxon>Pleosporomycetidae</taxon>
        <taxon>Aulographales</taxon>
        <taxon>Aulographaceae</taxon>
    </lineage>
</organism>
<evidence type="ECO:0000313" key="7">
    <source>
        <dbReference type="EMBL" id="KAF1981615.1"/>
    </source>
</evidence>
<feature type="transmembrane region" description="Helical" evidence="6">
    <location>
        <begin position="158"/>
        <end position="181"/>
    </location>
</feature>
<dbReference type="Proteomes" id="UP000800041">
    <property type="component" value="Unassembled WGS sequence"/>
</dbReference>
<gene>
    <name evidence="7" type="ORF">K402DRAFT_386149</name>
</gene>
<evidence type="ECO:0000256" key="1">
    <source>
        <dbReference type="ARBA" id="ARBA00004141"/>
    </source>
</evidence>
<reference evidence="7" key="1">
    <citation type="journal article" date="2020" name="Stud. Mycol.">
        <title>101 Dothideomycetes genomes: a test case for predicting lifestyles and emergence of pathogens.</title>
        <authorList>
            <person name="Haridas S."/>
            <person name="Albert R."/>
            <person name="Binder M."/>
            <person name="Bloem J."/>
            <person name="Labutti K."/>
            <person name="Salamov A."/>
            <person name="Andreopoulos B."/>
            <person name="Baker S."/>
            <person name="Barry K."/>
            <person name="Bills G."/>
            <person name="Bluhm B."/>
            <person name="Cannon C."/>
            <person name="Castanera R."/>
            <person name="Culley D."/>
            <person name="Daum C."/>
            <person name="Ezra D."/>
            <person name="Gonzalez J."/>
            <person name="Henrissat B."/>
            <person name="Kuo A."/>
            <person name="Liang C."/>
            <person name="Lipzen A."/>
            <person name="Lutzoni F."/>
            <person name="Magnuson J."/>
            <person name="Mondo S."/>
            <person name="Nolan M."/>
            <person name="Ohm R."/>
            <person name="Pangilinan J."/>
            <person name="Park H.-J."/>
            <person name="Ramirez L."/>
            <person name="Alfaro M."/>
            <person name="Sun H."/>
            <person name="Tritt A."/>
            <person name="Yoshinaga Y."/>
            <person name="Zwiers L.-H."/>
            <person name="Turgeon B."/>
            <person name="Goodwin S."/>
            <person name="Spatafora J."/>
            <person name="Crous P."/>
            <person name="Grigoriev I."/>
        </authorList>
    </citation>
    <scope>NUCLEOTIDE SEQUENCE</scope>
    <source>
        <strain evidence="7">CBS 113979</strain>
    </source>
</reference>
<dbReference type="Pfam" id="PF04479">
    <property type="entry name" value="RTA1"/>
    <property type="match status" value="1"/>
</dbReference>
<dbReference type="PANTHER" id="PTHR31465:SF35">
    <property type="entry name" value="RTA1 DOMAIN PROTEIN-RELATED"/>
    <property type="match status" value="1"/>
</dbReference>
<comment type="subcellular location">
    <subcellularLocation>
        <location evidence="1">Membrane</location>
        <topology evidence="1">Multi-pass membrane protein</topology>
    </subcellularLocation>
</comment>
<feature type="transmembrane region" description="Helical" evidence="6">
    <location>
        <begin position="201"/>
        <end position="220"/>
    </location>
</feature>
<feature type="region of interest" description="Disordered" evidence="5">
    <location>
        <begin position="309"/>
        <end position="334"/>
    </location>
</feature>